<dbReference type="eggNOG" id="ENOG5031IAB">
    <property type="taxonomic scope" value="Bacteria"/>
</dbReference>
<accession>I2Q2P5</accession>
<name>I2Q2P5_9BACT</name>
<dbReference type="EMBL" id="JH600068">
    <property type="protein sequence ID" value="EIG54051.1"/>
    <property type="molecule type" value="Genomic_DNA"/>
</dbReference>
<dbReference type="HOGENOM" id="CLU_2000262_0_0_7"/>
<dbReference type="OrthoDB" id="5459315at2"/>
<organism evidence="1">
    <name type="scientific">Desulfovibrio sp. U5L</name>
    <dbReference type="NCBI Taxonomy" id="596152"/>
    <lineage>
        <taxon>Bacteria</taxon>
        <taxon>Pseudomonadati</taxon>
        <taxon>Thermodesulfobacteriota</taxon>
        <taxon>Desulfovibrionia</taxon>
        <taxon>Desulfovibrionales</taxon>
        <taxon>Desulfovibrionaceae</taxon>
        <taxon>Desulfovibrio</taxon>
    </lineage>
</organism>
<dbReference type="STRING" id="596152.DesU5LDRAFT_2387"/>
<reference evidence="1" key="1">
    <citation type="submission" date="2011-11" db="EMBL/GenBank/DDBJ databases">
        <title>Improved High-Quality Draft sequence of Desulfovibrio sp. U5L.</title>
        <authorList>
            <consortium name="US DOE Joint Genome Institute"/>
            <person name="Lucas S."/>
            <person name="Han J."/>
            <person name="Lapidus A."/>
            <person name="Cheng J.-F."/>
            <person name="Goodwin L."/>
            <person name="Pitluck S."/>
            <person name="Peters L."/>
            <person name="Ovchinnikova G."/>
            <person name="Held B."/>
            <person name="Detter J.C."/>
            <person name="Han C."/>
            <person name="Tapia R."/>
            <person name="Land M."/>
            <person name="Hauser L."/>
            <person name="Kyrpides N."/>
            <person name="Ivanova N."/>
            <person name="Pagani I."/>
            <person name="Gabster J."/>
            <person name="Walker C."/>
            <person name="Stolyar S."/>
            <person name="Stahl D."/>
            <person name="Arkin A."/>
            <person name="Dehal P."/>
            <person name="Hazen T."/>
            <person name="Woyke T."/>
        </authorList>
    </citation>
    <scope>NUCLEOTIDE SEQUENCE [LARGE SCALE GENOMIC DNA]</scope>
    <source>
        <strain evidence="1">U5L</strain>
    </source>
</reference>
<proteinExistence type="predicted"/>
<gene>
    <name evidence="1" type="ORF">DesU5LDRAFT_2387</name>
</gene>
<dbReference type="AlphaFoldDB" id="I2Q2P5"/>
<evidence type="ECO:0008006" key="2">
    <source>
        <dbReference type="Google" id="ProtNLM"/>
    </source>
</evidence>
<protein>
    <recommendedName>
        <fullName evidence="2">DUF2190 family protein</fullName>
    </recommendedName>
</protein>
<evidence type="ECO:0000313" key="1">
    <source>
        <dbReference type="EMBL" id="EIG54051.1"/>
    </source>
</evidence>
<sequence>MSYVNKSRRTFPAAEAIDSYRLVTLVAGEAALCDAAESPLGVTEYAVADGDLTSVRLLNTEGTIEVMATGVVAIGGDVQTDAAGTVKADAGAGARTIIGKSLTAVADGGVIEVIPYGYGNTFAA</sequence>